<comment type="caution">
    <text evidence="3">The sequence shown here is derived from an EMBL/GenBank/DDBJ whole genome shotgun (WGS) entry which is preliminary data.</text>
</comment>
<evidence type="ECO:0000313" key="4">
    <source>
        <dbReference type="Proteomes" id="UP001197247"/>
    </source>
</evidence>
<dbReference type="PROSITE" id="PS50943">
    <property type="entry name" value="HTH_CROC1"/>
    <property type="match status" value="1"/>
</dbReference>
<dbReference type="RefSeq" id="WP_214160825.1">
    <property type="nucleotide sequence ID" value="NZ_JAHBAY010000027.1"/>
</dbReference>
<dbReference type="InterPro" id="IPR001387">
    <property type="entry name" value="Cro/C1-type_HTH"/>
</dbReference>
<dbReference type="Gene3D" id="1.10.10.2910">
    <property type="match status" value="1"/>
</dbReference>
<sequence length="357" mass="38256">MSTTADRVRELIAASGLTHRVFAERIGLDATKLSKSLSGSRRFSSLDLAEVSELCGVTVDWLITGTEPELAVAARSTGGTAAVALEEAQRLSTMRSDMAFLGFGQPWHEPDLSGLRQGSAEERAAAARARITEVGRSVSEPELAEVVEAAFGVDVTVCALGQDFDGLSVSSDEAKLILVGTSQMPARQRFTIAHELGHLLNGDDQQIHIDANVYNAKYRLDESERLANAFAAALLMPSARLREAVGGTGIDEPDFARLADELAVSPSSLALRLKDLRLIDAGVCDRFRKLSSARAAAMAGRGDVYADLVARSSRPRPPGLLCRDAYRAYESGEATLRPYAALLGVEVDSLRESLESH</sequence>
<gene>
    <name evidence="3" type="ORF">KIH74_35410</name>
</gene>
<dbReference type="SMART" id="SM00530">
    <property type="entry name" value="HTH_XRE"/>
    <property type="match status" value="1"/>
</dbReference>
<dbReference type="Gene3D" id="1.10.260.40">
    <property type="entry name" value="lambda repressor-like DNA-binding domains"/>
    <property type="match status" value="1"/>
</dbReference>
<proteinExistence type="inferred from homology"/>
<dbReference type="PANTHER" id="PTHR43236:SF1">
    <property type="entry name" value="BLL7220 PROTEIN"/>
    <property type="match status" value="1"/>
</dbReference>
<dbReference type="InterPro" id="IPR052345">
    <property type="entry name" value="Rad_response_metalloprotease"/>
</dbReference>
<dbReference type="Pfam" id="PF06114">
    <property type="entry name" value="Peptidase_M78"/>
    <property type="match status" value="1"/>
</dbReference>
<name>A0ABS5TU01_9ACTN</name>
<comment type="similarity">
    <text evidence="1">Belongs to the short-chain fatty acyl-CoA assimilation regulator (ScfR) family.</text>
</comment>
<dbReference type="SUPFAM" id="SSF47413">
    <property type="entry name" value="lambda repressor-like DNA-binding domains"/>
    <property type="match status" value="1"/>
</dbReference>
<dbReference type="CDD" id="cd00093">
    <property type="entry name" value="HTH_XRE"/>
    <property type="match status" value="1"/>
</dbReference>
<feature type="domain" description="HTH cro/C1-type" evidence="2">
    <location>
        <begin position="8"/>
        <end position="62"/>
    </location>
</feature>
<dbReference type="PANTHER" id="PTHR43236">
    <property type="entry name" value="ANTITOXIN HIGA1"/>
    <property type="match status" value="1"/>
</dbReference>
<dbReference type="Proteomes" id="UP001197247">
    <property type="component" value="Unassembled WGS sequence"/>
</dbReference>
<evidence type="ECO:0000256" key="1">
    <source>
        <dbReference type="ARBA" id="ARBA00007227"/>
    </source>
</evidence>
<dbReference type="InterPro" id="IPR010982">
    <property type="entry name" value="Lambda_DNA-bd_dom_sf"/>
</dbReference>
<accession>A0ABS5TU01</accession>
<protein>
    <submittedName>
        <fullName evidence="3">ImmA/IrrE family metallo-endopeptidase</fullName>
    </submittedName>
</protein>
<organism evidence="3 4">
    <name type="scientific">Kineosporia corallincola</name>
    <dbReference type="NCBI Taxonomy" id="2835133"/>
    <lineage>
        <taxon>Bacteria</taxon>
        <taxon>Bacillati</taxon>
        <taxon>Actinomycetota</taxon>
        <taxon>Actinomycetes</taxon>
        <taxon>Kineosporiales</taxon>
        <taxon>Kineosporiaceae</taxon>
        <taxon>Kineosporia</taxon>
    </lineage>
</organism>
<evidence type="ECO:0000259" key="2">
    <source>
        <dbReference type="PROSITE" id="PS50943"/>
    </source>
</evidence>
<dbReference type="EMBL" id="JAHBAY010000027">
    <property type="protein sequence ID" value="MBT0774286.1"/>
    <property type="molecule type" value="Genomic_DNA"/>
</dbReference>
<evidence type="ECO:0000313" key="3">
    <source>
        <dbReference type="EMBL" id="MBT0774286.1"/>
    </source>
</evidence>
<dbReference type="InterPro" id="IPR010359">
    <property type="entry name" value="IrrE_HExxH"/>
</dbReference>
<reference evidence="3 4" key="1">
    <citation type="submission" date="2021-05" db="EMBL/GenBank/DDBJ databases">
        <title>Kineosporia and Streptomyces sp. nov. two new marine actinobacteria isolated from Coral.</title>
        <authorList>
            <person name="Buangrab K."/>
            <person name="Sutthacheep M."/>
            <person name="Yeemin T."/>
            <person name="Harunari E."/>
            <person name="Igarashi Y."/>
            <person name="Kanchanasin P."/>
            <person name="Tanasupawat S."/>
            <person name="Phongsopitanun W."/>
        </authorList>
    </citation>
    <scope>NUCLEOTIDE SEQUENCE [LARGE SCALE GENOMIC DNA]</scope>
    <source>
        <strain evidence="3 4">J2-2</strain>
    </source>
</reference>
<keyword evidence="4" id="KW-1185">Reference proteome</keyword>